<reference evidence="1 2" key="1">
    <citation type="submission" date="2020-05" db="EMBL/GenBank/DDBJ databases">
        <title>Identification and distribution of gene clusters putatively required for synthesis of sphingolipid metabolism inhibitors in phylogenetically diverse species of the filamentous fungus Fusarium.</title>
        <authorList>
            <person name="Kim H.-S."/>
            <person name="Busman M."/>
            <person name="Brown D.W."/>
            <person name="Divon H."/>
            <person name="Uhlig S."/>
            <person name="Proctor R.H."/>
        </authorList>
    </citation>
    <scope>NUCLEOTIDE SEQUENCE [LARGE SCALE GENOMIC DNA]</scope>
    <source>
        <strain evidence="1 2">NRRL 20693</strain>
    </source>
</reference>
<dbReference type="Proteomes" id="UP000567885">
    <property type="component" value="Unassembled WGS sequence"/>
</dbReference>
<sequence length="197" mass="21816">MEYLETISNANICLSGGADGADLAWGECAAKIGHEVIHWSFPGHPSKASESHLVRLTDEQLKASDEALQNAATVLEKSPPRRPHVARLLRRNYYQVAWSQACYAVSFLQNGTQAPGGTVWATTMFSQLHPENRQLYLFDQIGEVWLQWNGESWDSIDMPPRPTGVWAGIGARDLLQSGHDAIRRLMGCTNEDIVKGS</sequence>
<dbReference type="OrthoDB" id="5117524at2759"/>
<dbReference type="AlphaFoldDB" id="A0A8H5WXL3"/>
<comment type="caution">
    <text evidence="1">The sequence shown here is derived from an EMBL/GenBank/DDBJ whole genome shotgun (WGS) entry which is preliminary data.</text>
</comment>
<name>A0A8H5WXL3_FUSHE</name>
<organism evidence="1 2">
    <name type="scientific">Fusarium heterosporum</name>
    <dbReference type="NCBI Taxonomy" id="42747"/>
    <lineage>
        <taxon>Eukaryota</taxon>
        <taxon>Fungi</taxon>
        <taxon>Dikarya</taxon>
        <taxon>Ascomycota</taxon>
        <taxon>Pezizomycotina</taxon>
        <taxon>Sordariomycetes</taxon>
        <taxon>Hypocreomycetidae</taxon>
        <taxon>Hypocreales</taxon>
        <taxon>Nectriaceae</taxon>
        <taxon>Fusarium</taxon>
        <taxon>Fusarium heterosporum species complex</taxon>
    </lineage>
</organism>
<keyword evidence="2" id="KW-1185">Reference proteome</keyword>
<evidence type="ECO:0000313" key="2">
    <source>
        <dbReference type="Proteomes" id="UP000567885"/>
    </source>
</evidence>
<accession>A0A8H5WXL3</accession>
<gene>
    <name evidence="1" type="ORF">FHETE_799</name>
</gene>
<dbReference type="EMBL" id="JAAGWQ010000012">
    <property type="protein sequence ID" value="KAF5679382.1"/>
    <property type="molecule type" value="Genomic_DNA"/>
</dbReference>
<evidence type="ECO:0000313" key="1">
    <source>
        <dbReference type="EMBL" id="KAF5679382.1"/>
    </source>
</evidence>
<proteinExistence type="predicted"/>
<protein>
    <submittedName>
        <fullName evidence="1">Uncharacterized protein</fullName>
    </submittedName>
</protein>